<dbReference type="PANTHER" id="PTHR41523">
    <property type="entry name" value="TWO-COMPONENT SYSTEM SENSOR PROTEIN"/>
    <property type="match status" value="1"/>
</dbReference>
<evidence type="ECO:0000256" key="5">
    <source>
        <dbReference type="ARBA" id="ARBA00022741"/>
    </source>
</evidence>
<dbReference type="Proteomes" id="UP000433652">
    <property type="component" value="Unassembled WGS sequence"/>
</dbReference>
<keyword evidence="3" id="KW-0597">Phosphoprotein</keyword>
<dbReference type="PANTHER" id="PTHR41523:SF8">
    <property type="entry name" value="ETHYLENE RESPONSE SENSOR PROTEIN"/>
    <property type="match status" value="1"/>
</dbReference>
<keyword evidence="6" id="KW-0418">Kinase</keyword>
<dbReference type="Pfam" id="PF07536">
    <property type="entry name" value="HWE_HK"/>
    <property type="match status" value="1"/>
</dbReference>
<dbReference type="SMART" id="SM00911">
    <property type="entry name" value="HWE_HK"/>
    <property type="match status" value="1"/>
</dbReference>
<dbReference type="Gene3D" id="3.30.565.10">
    <property type="entry name" value="Histidine kinase-like ATPase, C-terminal domain"/>
    <property type="match status" value="1"/>
</dbReference>
<sequence>MRVDRIPFVRRAILADRPISANVGWTALAVLVPALFRWFLDHGTSGVPFITFFPSILLTSVLLGWQYGLATAIVSGVIANRLLRQVPLHFLTESSDALLFVLFAIDSLVIIFSGNSLRNVIRSQDEARVREEALKRELLHRVKNLFTIVQSLAALTARNSAPEEFSEKFGSRLATLGQANDLIVSAGDERADVEALVERAIEPFRIEDNFACSGPHFALPPTAVVPLALALHELCTNAVKYGALSAPEGKVTISWKMQGDDLLIEWTESGGPAVVPPSRQGLGSMLLRPRNSLKDIRLSFAPDGARCSILVTPED</sequence>
<evidence type="ECO:0000256" key="4">
    <source>
        <dbReference type="ARBA" id="ARBA00022679"/>
    </source>
</evidence>
<proteinExistence type="predicted"/>
<keyword evidence="7" id="KW-0067">ATP-binding</keyword>
<feature type="transmembrane region" description="Helical" evidence="8">
    <location>
        <begin position="97"/>
        <end position="114"/>
    </location>
</feature>
<evidence type="ECO:0000256" key="7">
    <source>
        <dbReference type="ARBA" id="ARBA00022840"/>
    </source>
</evidence>
<reference evidence="10 11" key="1">
    <citation type="submission" date="2019-12" db="EMBL/GenBank/DDBJ databases">
        <title>Genomic-based taxomic classification of the family Erythrobacteraceae.</title>
        <authorList>
            <person name="Xu L."/>
        </authorList>
    </citation>
    <scope>NUCLEOTIDE SEQUENCE [LARGE SCALE GENOMIC DNA]</scope>
    <source>
        <strain evidence="10 11">MCCC 1K01500</strain>
    </source>
</reference>
<comment type="caution">
    <text evidence="10">The sequence shown here is derived from an EMBL/GenBank/DDBJ whole genome shotgun (WGS) entry which is preliminary data.</text>
</comment>
<feature type="transmembrane region" description="Helical" evidence="8">
    <location>
        <begin position="21"/>
        <end position="40"/>
    </location>
</feature>
<evidence type="ECO:0000259" key="9">
    <source>
        <dbReference type="SMART" id="SM00911"/>
    </source>
</evidence>
<dbReference type="GO" id="GO:0004673">
    <property type="term" value="F:protein histidine kinase activity"/>
    <property type="evidence" value="ECO:0007669"/>
    <property type="project" value="UniProtKB-EC"/>
</dbReference>
<feature type="domain" description="Signal transduction histidine kinase HWE region" evidence="9">
    <location>
        <begin position="137"/>
        <end position="216"/>
    </location>
</feature>
<feature type="transmembrane region" description="Helical" evidence="8">
    <location>
        <begin position="52"/>
        <end position="77"/>
    </location>
</feature>
<evidence type="ECO:0000313" key="10">
    <source>
        <dbReference type="EMBL" id="MXO58515.1"/>
    </source>
</evidence>
<organism evidence="10 11">
    <name type="scientific">Croceibacterium salegens</name>
    <dbReference type="NCBI Taxonomy" id="1737568"/>
    <lineage>
        <taxon>Bacteria</taxon>
        <taxon>Pseudomonadati</taxon>
        <taxon>Pseudomonadota</taxon>
        <taxon>Alphaproteobacteria</taxon>
        <taxon>Sphingomonadales</taxon>
        <taxon>Erythrobacteraceae</taxon>
        <taxon>Croceibacterium</taxon>
    </lineage>
</organism>
<evidence type="ECO:0000256" key="6">
    <source>
        <dbReference type="ARBA" id="ARBA00022777"/>
    </source>
</evidence>
<keyword evidence="8" id="KW-0812">Transmembrane</keyword>
<name>A0A6I4SRS1_9SPHN</name>
<accession>A0A6I4SRS1</accession>
<evidence type="ECO:0000313" key="11">
    <source>
        <dbReference type="Proteomes" id="UP000433652"/>
    </source>
</evidence>
<evidence type="ECO:0000256" key="3">
    <source>
        <dbReference type="ARBA" id="ARBA00022553"/>
    </source>
</evidence>
<protein>
    <recommendedName>
        <fullName evidence="2">histidine kinase</fullName>
        <ecNumber evidence="2">2.7.13.3</ecNumber>
    </recommendedName>
</protein>
<dbReference type="EC" id="2.7.13.3" evidence="2"/>
<dbReference type="InterPro" id="IPR011102">
    <property type="entry name" value="Sig_transdc_His_kinase_HWE"/>
</dbReference>
<keyword evidence="4" id="KW-0808">Transferase</keyword>
<dbReference type="EMBL" id="WTYM01000026">
    <property type="protein sequence ID" value="MXO58515.1"/>
    <property type="molecule type" value="Genomic_DNA"/>
</dbReference>
<dbReference type="GO" id="GO:0005524">
    <property type="term" value="F:ATP binding"/>
    <property type="evidence" value="ECO:0007669"/>
    <property type="project" value="UniProtKB-KW"/>
</dbReference>
<evidence type="ECO:0000256" key="8">
    <source>
        <dbReference type="SAM" id="Phobius"/>
    </source>
</evidence>
<evidence type="ECO:0000256" key="1">
    <source>
        <dbReference type="ARBA" id="ARBA00000085"/>
    </source>
</evidence>
<keyword evidence="8" id="KW-1133">Transmembrane helix</keyword>
<dbReference type="InterPro" id="IPR036890">
    <property type="entry name" value="HATPase_C_sf"/>
</dbReference>
<keyword evidence="5" id="KW-0547">Nucleotide-binding</keyword>
<comment type="catalytic activity">
    <reaction evidence="1">
        <text>ATP + protein L-histidine = ADP + protein N-phospho-L-histidine.</text>
        <dbReference type="EC" id="2.7.13.3"/>
    </reaction>
</comment>
<keyword evidence="11" id="KW-1185">Reference proteome</keyword>
<dbReference type="SUPFAM" id="SSF55874">
    <property type="entry name" value="ATPase domain of HSP90 chaperone/DNA topoisomerase II/histidine kinase"/>
    <property type="match status" value="1"/>
</dbReference>
<dbReference type="AlphaFoldDB" id="A0A6I4SRS1"/>
<keyword evidence="8" id="KW-0472">Membrane</keyword>
<gene>
    <name evidence="10" type="ORF">GRI89_03025</name>
</gene>
<evidence type="ECO:0000256" key="2">
    <source>
        <dbReference type="ARBA" id="ARBA00012438"/>
    </source>
</evidence>